<dbReference type="AlphaFoldDB" id="E3RRY4"/>
<organism evidence="2">
    <name type="scientific">Pyrenophora teres f. teres (strain 0-1)</name>
    <name type="common">Barley net blotch fungus</name>
    <name type="synonym">Drechslera teres f. teres</name>
    <dbReference type="NCBI Taxonomy" id="861557"/>
    <lineage>
        <taxon>Eukaryota</taxon>
        <taxon>Fungi</taxon>
        <taxon>Dikarya</taxon>
        <taxon>Ascomycota</taxon>
        <taxon>Pezizomycotina</taxon>
        <taxon>Dothideomycetes</taxon>
        <taxon>Pleosporomycetidae</taxon>
        <taxon>Pleosporales</taxon>
        <taxon>Pleosporineae</taxon>
        <taxon>Pleosporaceae</taxon>
        <taxon>Pyrenophora</taxon>
    </lineage>
</organism>
<evidence type="ECO:0000313" key="2">
    <source>
        <dbReference type="Proteomes" id="UP000001067"/>
    </source>
</evidence>
<dbReference type="Proteomes" id="UP000001067">
    <property type="component" value="Unassembled WGS sequence"/>
</dbReference>
<dbReference type="HOGENOM" id="CLU_1016131_0_0_1"/>
<proteinExistence type="predicted"/>
<dbReference type="KEGG" id="pte:PTT_11627"/>
<evidence type="ECO:0000313" key="1">
    <source>
        <dbReference type="EMBL" id="EFQ91504.1"/>
    </source>
</evidence>
<sequence>MSLSKMFEPYPLFDGTLLLILCWATSLRTLHMHVSLDHPLRMTRHILQEIGGDSSEPSEFGQPFEKLQSLSLRGESLSIFPLEIMILPNMGDLIAWGFSSPIAILICPQHIETTNLPKSKLSNMNINPKIITQEIRDARFRNLTCLHLKGVGCNPREEGGSWEVYDYRKPKFAMLENLHPLQEFSQLKMDCDDNPELTAFGSFAEFKNLLFLSIDLHLLTAIRPEKTPGNNTPFLKELCQSLAPKLRNLRLFNIRFATVRALYRDYSALEKKSG</sequence>
<dbReference type="EMBL" id="GL534749">
    <property type="protein sequence ID" value="EFQ91504.1"/>
    <property type="molecule type" value="Genomic_DNA"/>
</dbReference>
<reference evidence="1 2" key="1">
    <citation type="journal article" date="2010" name="Genome Biol.">
        <title>A first genome assembly of the barley fungal pathogen Pyrenophora teres f. teres.</title>
        <authorList>
            <person name="Ellwood S.R."/>
            <person name="Liu Z."/>
            <person name="Syme R.A."/>
            <person name="Lai Z."/>
            <person name="Hane J.K."/>
            <person name="Keiper F."/>
            <person name="Moffat C.S."/>
            <person name="Oliver R.P."/>
            <person name="Friesen T.L."/>
        </authorList>
    </citation>
    <scope>NUCLEOTIDE SEQUENCE [LARGE SCALE GENOMIC DNA]</scope>
    <source>
        <strain evidence="1 2">0-1</strain>
    </source>
</reference>
<dbReference type="OrthoDB" id="3801271at2759"/>
<name>E3RRY4_PYRTT</name>
<protein>
    <submittedName>
        <fullName evidence="1">Uncharacterized protein</fullName>
    </submittedName>
</protein>
<keyword evidence="2" id="KW-1185">Reference proteome</keyword>
<gene>
    <name evidence="1" type="ORF">PTT_11627</name>
</gene>
<accession>E3RRY4</accession>